<dbReference type="EMBL" id="JBHUDJ010000015">
    <property type="protein sequence ID" value="MFD1589274.1"/>
    <property type="molecule type" value="Genomic_DNA"/>
</dbReference>
<accession>A0ABD6CHE6</accession>
<dbReference type="SUPFAM" id="SSF53098">
    <property type="entry name" value="Ribonuclease H-like"/>
    <property type="match status" value="1"/>
</dbReference>
<feature type="region of interest" description="Disordered" evidence="1">
    <location>
        <begin position="453"/>
        <end position="477"/>
    </location>
</feature>
<dbReference type="SUPFAM" id="SSF47794">
    <property type="entry name" value="Rad51 N-terminal domain-like"/>
    <property type="match status" value="1"/>
</dbReference>
<name>A0ABD6CHE6_9EURY</name>
<dbReference type="Pfam" id="PF13482">
    <property type="entry name" value="RNase_H_2"/>
    <property type="match status" value="1"/>
</dbReference>
<dbReference type="InterPro" id="IPR012337">
    <property type="entry name" value="RNaseH-like_sf"/>
</dbReference>
<organism evidence="3 4">
    <name type="scientific">Halorientalis brevis</name>
    <dbReference type="NCBI Taxonomy" id="1126241"/>
    <lineage>
        <taxon>Archaea</taxon>
        <taxon>Methanobacteriati</taxon>
        <taxon>Methanobacteriota</taxon>
        <taxon>Stenosarchaea group</taxon>
        <taxon>Halobacteria</taxon>
        <taxon>Halobacteriales</taxon>
        <taxon>Haloarculaceae</taxon>
        <taxon>Halorientalis</taxon>
    </lineage>
</organism>
<proteinExistence type="predicted"/>
<dbReference type="Proteomes" id="UP001597119">
    <property type="component" value="Unassembled WGS sequence"/>
</dbReference>
<gene>
    <name evidence="3" type="ORF">ACFR9U_20040</name>
</gene>
<comment type="caution">
    <text evidence="3">The sequence shown here is derived from an EMBL/GenBank/DDBJ whole genome shotgun (WGS) entry which is preliminary data.</text>
</comment>
<evidence type="ECO:0000259" key="2">
    <source>
        <dbReference type="Pfam" id="PF13482"/>
    </source>
</evidence>
<dbReference type="InterPro" id="IPR036397">
    <property type="entry name" value="RNaseH_sf"/>
</dbReference>
<dbReference type="InterPro" id="IPR038720">
    <property type="entry name" value="YprB_RNase_H-like_dom"/>
</dbReference>
<dbReference type="Pfam" id="PF14520">
    <property type="entry name" value="HHH_5"/>
    <property type="match status" value="1"/>
</dbReference>
<feature type="domain" description="YprB ribonuclease H-like" evidence="2">
    <location>
        <begin position="272"/>
        <end position="446"/>
    </location>
</feature>
<evidence type="ECO:0000256" key="1">
    <source>
        <dbReference type="SAM" id="MobiDB-lite"/>
    </source>
</evidence>
<dbReference type="AlphaFoldDB" id="A0ABD6CHE6"/>
<dbReference type="Gene3D" id="1.10.150.20">
    <property type="entry name" value="5' to 3' exonuclease, C-terminal subdomain"/>
    <property type="match status" value="1"/>
</dbReference>
<evidence type="ECO:0000313" key="3">
    <source>
        <dbReference type="EMBL" id="MFD1589274.1"/>
    </source>
</evidence>
<reference evidence="3 4" key="1">
    <citation type="journal article" date="2019" name="Int. J. Syst. Evol. Microbiol.">
        <title>The Global Catalogue of Microorganisms (GCM) 10K type strain sequencing project: providing services to taxonomists for standard genome sequencing and annotation.</title>
        <authorList>
            <consortium name="The Broad Institute Genomics Platform"/>
            <consortium name="The Broad Institute Genome Sequencing Center for Infectious Disease"/>
            <person name="Wu L."/>
            <person name="Ma J."/>
        </authorList>
    </citation>
    <scope>NUCLEOTIDE SEQUENCE [LARGE SCALE GENOMIC DNA]</scope>
    <source>
        <strain evidence="3 4">CGMCC 1.12125</strain>
    </source>
</reference>
<keyword evidence="4" id="KW-1185">Reference proteome</keyword>
<evidence type="ECO:0000313" key="4">
    <source>
        <dbReference type="Proteomes" id="UP001597119"/>
    </source>
</evidence>
<dbReference type="InterPro" id="IPR010995">
    <property type="entry name" value="DNA_repair_Rad51/TF_NusA_a-hlx"/>
</dbReference>
<dbReference type="RefSeq" id="WP_247381350.1">
    <property type="nucleotide sequence ID" value="NZ_JALLGV010000009.1"/>
</dbReference>
<dbReference type="Gene3D" id="3.30.420.10">
    <property type="entry name" value="Ribonuclease H-like superfamily/Ribonuclease H"/>
    <property type="match status" value="1"/>
</dbReference>
<sequence length="477" mass="52857">MIGLTVVPDFAMQQCRSQQLQDIVRHFDTDVLFTPSRVHEPFLQSHLEDSVTVATQPLQPERPLELASSDDVSLIWVSTPRAIEQLIETDTPADRVAETYLLSDQLSVSVDLINLDARLDGLSEYRAPLADHDALEAFTHLSIEANPEYRAEWQGVDVQGVMPGANEQQGVNQAGIAHFELQQGGVVGGKTRKLGDFGLAAVTQVGESRVQTLRDAEIQSRQDLSTASVREIANLSGIGQSLARTVIESAQVIEEGEVRKAPGASLPDSEPIFIDIETDGLNPTMIWLIGVLNRATEDRYMPFIETDPSKPGEALEAFMSWLAEFGHNRPVVAYNGWDFDFPVIEEHIAEHCPEYLDTWEGMWKFDPYYWAVKENNAILPGLTNKLEDVAPALGWETIDTGLTGAEVGRLFQRYADNPCPATELDWDRHKKYCEDDVRALAYVYDAIKETTNRMTQGSGNGTSSPSETSSQGTLSDF</sequence>
<protein>
    <submittedName>
        <fullName evidence="3">Ribonuclease H-like domain-containing protein</fullName>
    </submittedName>
</protein>